<comment type="cofactor">
    <cofactor evidence="1">
        <name>pyridoxal 5'-phosphate</name>
        <dbReference type="ChEBI" id="CHEBI:597326"/>
    </cofactor>
</comment>
<dbReference type="SUPFAM" id="SSF53383">
    <property type="entry name" value="PLP-dependent transferases"/>
    <property type="match status" value="1"/>
</dbReference>
<dbReference type="Pfam" id="PF01212">
    <property type="entry name" value="Beta_elim_lyase"/>
    <property type="match status" value="1"/>
</dbReference>
<dbReference type="AlphaFoldDB" id="A0AA46I5A4"/>
<evidence type="ECO:0000256" key="2">
    <source>
        <dbReference type="ARBA" id="ARBA00006966"/>
    </source>
</evidence>
<dbReference type="Proteomes" id="UP000294678">
    <property type="component" value="Unassembled WGS sequence"/>
</dbReference>
<evidence type="ECO:0000313" key="6">
    <source>
        <dbReference type="Proteomes" id="UP000294678"/>
    </source>
</evidence>
<sequence>MYKFKNDYSEGAHRKLLEALLKHNLNQQNGYGEDIYTEEAKSNIKNYINGQCDIHFIPGGTQTNLIAITAFLRPHEACIAAKTGHIVDHETGAIEATGHKVININTPVDGKLTPELIQPVLEYHYFEHMVKPKLVYISNSTEIGTVYSKNELKNLYNFCQTNKLYLYIDGARIGNAILASDVTLQDMYNYSDAFFIGGTKNGALLGEALIIKNLDIKNEIRYIIKQRGALIAKGRIMGIQFNELFKDNLYFELAKHANNMADILTIELKKLGCSFLVESSTNQIFPIIDNKKINKLLKKFDFYIWEKFDENSSVIRLVTSWATPIKAVNAFINEYKNI</sequence>
<comment type="caution">
    <text evidence="5">The sequence shown here is derived from an EMBL/GenBank/DDBJ whole genome shotgun (WGS) entry which is preliminary data.</text>
</comment>
<reference evidence="5 6" key="1">
    <citation type="submission" date="2019-03" db="EMBL/GenBank/DDBJ databases">
        <title>Genomic Encyclopedia of Type Strains, Phase IV (KMG-IV): sequencing the most valuable type-strain genomes for metagenomic binning, comparative biology and taxonomic classification.</title>
        <authorList>
            <person name="Goeker M."/>
        </authorList>
    </citation>
    <scope>NUCLEOTIDE SEQUENCE [LARGE SCALE GENOMIC DNA]</scope>
    <source>
        <strain evidence="5 6">DSM 100055</strain>
    </source>
</reference>
<evidence type="ECO:0000256" key="3">
    <source>
        <dbReference type="ARBA" id="ARBA00022898"/>
    </source>
</evidence>
<dbReference type="Gene3D" id="3.40.640.10">
    <property type="entry name" value="Type I PLP-dependent aspartate aminotransferase-like (Major domain)"/>
    <property type="match status" value="1"/>
</dbReference>
<dbReference type="InterPro" id="IPR015424">
    <property type="entry name" value="PyrdxlP-dep_Trfase"/>
</dbReference>
<keyword evidence="3" id="KW-0663">Pyridoxal phosphate</keyword>
<protein>
    <submittedName>
        <fullName evidence="5">L-threonine aldolase</fullName>
    </submittedName>
</protein>
<keyword evidence="6" id="KW-1185">Reference proteome</keyword>
<dbReference type="Gene3D" id="3.90.1150.10">
    <property type="entry name" value="Aspartate Aminotransferase, domain 1"/>
    <property type="match status" value="1"/>
</dbReference>
<feature type="domain" description="Aromatic amino acid beta-eliminating lyase/threonine aldolase" evidence="4">
    <location>
        <begin position="19"/>
        <end position="288"/>
    </location>
</feature>
<evidence type="ECO:0000256" key="1">
    <source>
        <dbReference type="ARBA" id="ARBA00001933"/>
    </source>
</evidence>
<dbReference type="GO" id="GO:0006520">
    <property type="term" value="P:amino acid metabolic process"/>
    <property type="evidence" value="ECO:0007669"/>
    <property type="project" value="InterPro"/>
</dbReference>
<evidence type="ECO:0000259" key="4">
    <source>
        <dbReference type="Pfam" id="PF01212"/>
    </source>
</evidence>
<dbReference type="PANTHER" id="PTHR48097:SF5">
    <property type="entry name" value="LOW SPECIFICITY L-THREONINE ALDOLASE"/>
    <property type="match status" value="1"/>
</dbReference>
<dbReference type="InterPro" id="IPR015421">
    <property type="entry name" value="PyrdxlP-dep_Trfase_major"/>
</dbReference>
<accession>A0AA46I5A4</accession>
<dbReference type="InterPro" id="IPR001597">
    <property type="entry name" value="ArAA_b-elim_lyase/Thr_aldolase"/>
</dbReference>
<gene>
    <name evidence="5" type="ORF">EV215_1569</name>
</gene>
<name>A0AA46I5A4_9FUSO</name>
<dbReference type="PANTHER" id="PTHR48097">
    <property type="entry name" value="L-THREONINE ALDOLASE-RELATED"/>
    <property type="match status" value="1"/>
</dbReference>
<dbReference type="RefSeq" id="WP_134113437.1">
    <property type="nucleotide sequence ID" value="NZ_SOBG01000006.1"/>
</dbReference>
<dbReference type="GO" id="GO:0016829">
    <property type="term" value="F:lyase activity"/>
    <property type="evidence" value="ECO:0007669"/>
    <property type="project" value="InterPro"/>
</dbReference>
<dbReference type="InterPro" id="IPR015422">
    <property type="entry name" value="PyrdxlP-dep_Trfase_small"/>
</dbReference>
<evidence type="ECO:0000313" key="5">
    <source>
        <dbReference type="EMBL" id="TDT69227.1"/>
    </source>
</evidence>
<proteinExistence type="inferred from homology"/>
<dbReference type="EMBL" id="SOBG01000006">
    <property type="protein sequence ID" value="TDT69227.1"/>
    <property type="molecule type" value="Genomic_DNA"/>
</dbReference>
<organism evidence="5 6">
    <name type="scientific">Hypnocyclicus thermotrophus</name>
    <dbReference type="NCBI Taxonomy" id="1627895"/>
    <lineage>
        <taxon>Bacteria</taxon>
        <taxon>Fusobacteriati</taxon>
        <taxon>Fusobacteriota</taxon>
        <taxon>Fusobacteriia</taxon>
        <taxon>Fusobacteriales</taxon>
        <taxon>Fusobacteriaceae</taxon>
        <taxon>Hypnocyclicus</taxon>
    </lineage>
</organism>
<comment type="similarity">
    <text evidence="2">Belongs to the threonine aldolase family.</text>
</comment>